<feature type="signal peptide" evidence="1">
    <location>
        <begin position="1"/>
        <end position="24"/>
    </location>
</feature>
<evidence type="ECO:0000259" key="4">
    <source>
        <dbReference type="Pfam" id="PF17168"/>
    </source>
</evidence>
<reference evidence="5 6" key="1">
    <citation type="submission" date="2016-10" db="EMBL/GenBank/DDBJ databases">
        <authorList>
            <person name="de Groot N.N."/>
        </authorList>
    </citation>
    <scope>NUCLEOTIDE SEQUENCE [LARGE SCALE GENOMIC DNA]</scope>
    <source>
        <strain evidence="5 6">DSM 19033</strain>
    </source>
</reference>
<evidence type="ECO:0000259" key="3">
    <source>
        <dbReference type="Pfam" id="PF16335"/>
    </source>
</evidence>
<dbReference type="AlphaFoldDB" id="A0A1H4GTG4"/>
<dbReference type="InterPro" id="IPR052743">
    <property type="entry name" value="Glutaminase_GtaA"/>
</dbReference>
<proteinExistence type="predicted"/>
<feature type="domain" description="DUF4964" evidence="2">
    <location>
        <begin position="21"/>
        <end position="82"/>
    </location>
</feature>
<dbReference type="OrthoDB" id="175993at2"/>
<sequence>MKCFKRLNALCLLIFIISGQTALAQDDRIPAYPLITHNPYFSVWSNTDQLNGSVTKHWTGKDQSMIGLIKVDKQYYRFMGTVSPRFKNLVATGEELPGKWQYTEQNPGNGWEGAGYADQSWKSGLAPFGDQRAQAGTSWTGKDLWIRRKFKLTAIPKGPLFLKLYQDDDAEVFLNGKQIAGTKGATGSAVMIPLDAAMKSLLKPGENTLAVHCLNTGGGSWLDVGLSEKLADLPGDVFLTAKQTSVKLTATQTIYQFQCGTVDLKVTFTSPLILQDLSLLTNPASYLSYEVNANDKQTHHVSIFTSVSSGLATNQSSQEVQASAYTSNGLAILKVGTTAQPVLKKKGDDVRIDWGYLYVSAPSAASAKQYITGSENALSSFKTEGKRSTNLTGKSLMLNTVIPFGSVGIQKQNKFMVIGYDDLYSVQYFHTDLKPMWRDVPGATMEGVLSTATSNYEKVLEKCRNTDTEVYNDALKSGGEQYAKLCVMAYRQSIAAHQLVKGPDGELLFLSKENFSNGSINTVDVTYPSAPMYLLYNPALLKGMLNGIFYYSESGKWTKPFAAHDLGTYPLANGQTYGEDMPVEESGNMIILSAAIVTAEKNPEYARKHWKTLTIWSNHLAQTGFDPENQLCTDDFAGHLAHNANLSVKAIVAIGAYARMADMLGEKETAAKYQKLAAEMAANWITKADAGDHFALVFDNKNTWSQKYNMVWDKVLELNLFPQPVYDKEIKFYLSHQNAFGLPLDSRKTYTKSDWIIWTATMAAKEADFKALVEPVYNYALKTSSRVPLSDWHETLDGKMVGFQARSVVGGYFMKVLADKMSKQK</sequence>
<feature type="domain" description="Glutaminase A N-terminal" evidence="4">
    <location>
        <begin position="251"/>
        <end position="473"/>
    </location>
</feature>
<evidence type="ECO:0000313" key="6">
    <source>
        <dbReference type="Proteomes" id="UP000198850"/>
    </source>
</evidence>
<feature type="domain" description="Glutaminase A central" evidence="3">
    <location>
        <begin position="479"/>
        <end position="815"/>
    </location>
</feature>
<dbReference type="Pfam" id="PF16335">
    <property type="entry name" value="GtaA_6_Hairpin"/>
    <property type="match status" value="1"/>
</dbReference>
<dbReference type="Pfam" id="PF17168">
    <property type="entry name" value="DUF5127"/>
    <property type="match status" value="1"/>
</dbReference>
<dbReference type="InterPro" id="IPR033433">
    <property type="entry name" value="GtaA_N"/>
</dbReference>
<dbReference type="InterPro" id="IPR032514">
    <property type="entry name" value="GtaA_central"/>
</dbReference>
<feature type="chain" id="PRO_5011759749" description="L-glutaminase" evidence="1">
    <location>
        <begin position="25"/>
        <end position="825"/>
    </location>
</feature>
<evidence type="ECO:0000256" key="1">
    <source>
        <dbReference type="SAM" id="SignalP"/>
    </source>
</evidence>
<evidence type="ECO:0008006" key="7">
    <source>
        <dbReference type="Google" id="ProtNLM"/>
    </source>
</evidence>
<keyword evidence="1" id="KW-0732">Signal</keyword>
<dbReference type="PANTHER" id="PTHR31987">
    <property type="entry name" value="GLUTAMINASE A-RELATED"/>
    <property type="match status" value="1"/>
</dbReference>
<name>A0A1H4GTG4_9SPHI</name>
<dbReference type="SUPFAM" id="SSF48208">
    <property type="entry name" value="Six-hairpin glycosidases"/>
    <property type="match status" value="1"/>
</dbReference>
<dbReference type="Proteomes" id="UP000198850">
    <property type="component" value="Unassembled WGS sequence"/>
</dbReference>
<dbReference type="STRING" id="425514.SAMN05443550_11144"/>
<dbReference type="GO" id="GO:0005975">
    <property type="term" value="P:carbohydrate metabolic process"/>
    <property type="evidence" value="ECO:0007669"/>
    <property type="project" value="InterPro"/>
</dbReference>
<accession>A0A1H4GTG4</accession>
<dbReference type="PANTHER" id="PTHR31987:SF1">
    <property type="entry name" value="GLUTAMINASE A"/>
    <property type="match status" value="1"/>
</dbReference>
<keyword evidence="6" id="KW-1185">Reference proteome</keyword>
<dbReference type="InterPro" id="IPR008979">
    <property type="entry name" value="Galactose-bd-like_sf"/>
</dbReference>
<dbReference type="EMBL" id="FNRA01000011">
    <property type="protein sequence ID" value="SEB12148.1"/>
    <property type="molecule type" value="Genomic_DNA"/>
</dbReference>
<dbReference type="SUPFAM" id="SSF49785">
    <property type="entry name" value="Galactose-binding domain-like"/>
    <property type="match status" value="1"/>
</dbReference>
<protein>
    <recommendedName>
        <fullName evidence="7">L-glutaminase</fullName>
    </recommendedName>
</protein>
<dbReference type="Gene3D" id="2.60.120.260">
    <property type="entry name" value="Galactose-binding domain-like"/>
    <property type="match status" value="1"/>
</dbReference>
<organism evidence="5 6">
    <name type="scientific">Pedobacter hartonius</name>
    <dbReference type="NCBI Taxonomy" id="425514"/>
    <lineage>
        <taxon>Bacteria</taxon>
        <taxon>Pseudomonadati</taxon>
        <taxon>Bacteroidota</taxon>
        <taxon>Sphingobacteriia</taxon>
        <taxon>Sphingobacteriales</taxon>
        <taxon>Sphingobacteriaceae</taxon>
        <taxon>Pedobacter</taxon>
    </lineage>
</organism>
<gene>
    <name evidence="5" type="ORF">SAMN05443550_11144</name>
</gene>
<dbReference type="InterPro" id="IPR032515">
    <property type="entry name" value="DUF4964"/>
</dbReference>
<evidence type="ECO:0000313" key="5">
    <source>
        <dbReference type="EMBL" id="SEB12148.1"/>
    </source>
</evidence>
<dbReference type="Pfam" id="PF16334">
    <property type="entry name" value="DUF4964"/>
    <property type="match status" value="1"/>
</dbReference>
<dbReference type="InterPro" id="IPR008928">
    <property type="entry name" value="6-hairpin_glycosidase_sf"/>
</dbReference>
<evidence type="ECO:0000259" key="2">
    <source>
        <dbReference type="Pfam" id="PF16334"/>
    </source>
</evidence>
<dbReference type="RefSeq" id="WP_090559018.1">
    <property type="nucleotide sequence ID" value="NZ_FNRA01000011.1"/>
</dbReference>